<dbReference type="PATRIC" id="fig|1156395.6.peg.311"/>
<dbReference type="InterPro" id="IPR000462">
    <property type="entry name" value="CDP-OH_P_trans"/>
</dbReference>
<accession>A0A1B9F9A0</accession>
<sequence length="199" mass="22160">MMSAFSDWCRGWSKWYLLPVAKFLGKMGFTPNGVTVLGAVAYLMCGIVLATGHRGLAGWLLALFGPLDVVDGLLAREKGQVSPFGAFLDSTIDRFAEFFLFSGLLFYFYKIGDLNIFNSFLILSAMTGSLLVSYTRARAEALGFTCKVGLLTRFERLLIFACSLIFGFVEVALVLLAFFTHITAIQRVIHVWRQARIKD</sequence>
<comment type="caution">
    <text evidence="4">The sequence shown here is derived from an EMBL/GenBank/DDBJ whole genome shotgun (WGS) entry which is preliminary data.</text>
</comment>
<dbReference type="EMBL" id="MAGO01000001">
    <property type="protein sequence ID" value="OCC16490.1"/>
    <property type="molecule type" value="Genomic_DNA"/>
</dbReference>
<dbReference type="InterPro" id="IPR048254">
    <property type="entry name" value="CDP_ALCOHOL_P_TRANSF_CS"/>
</dbReference>
<keyword evidence="5" id="KW-1185">Reference proteome</keyword>
<keyword evidence="1 2" id="KW-0808">Transferase</keyword>
<dbReference type="Gene3D" id="1.20.120.1760">
    <property type="match status" value="1"/>
</dbReference>
<keyword evidence="3" id="KW-0472">Membrane</keyword>
<evidence type="ECO:0000313" key="4">
    <source>
        <dbReference type="EMBL" id="OCC16490.1"/>
    </source>
</evidence>
<gene>
    <name evidence="4" type="ORF">DBT_0307</name>
</gene>
<dbReference type="Proteomes" id="UP000093080">
    <property type="component" value="Unassembled WGS sequence"/>
</dbReference>
<keyword evidence="3" id="KW-0812">Transmembrane</keyword>
<evidence type="ECO:0000256" key="1">
    <source>
        <dbReference type="ARBA" id="ARBA00022679"/>
    </source>
</evidence>
<feature type="transmembrane region" description="Helical" evidence="3">
    <location>
        <begin position="95"/>
        <end position="111"/>
    </location>
</feature>
<evidence type="ECO:0000313" key="5">
    <source>
        <dbReference type="Proteomes" id="UP000093080"/>
    </source>
</evidence>
<reference evidence="4 5" key="1">
    <citation type="submission" date="2016-06" db="EMBL/GenBank/DDBJ databases">
        <title>Respiratory ammonification of nitrate coupled to the oxidation of elemental sulfur in deep-sea autotrophic thermophilic bacteria.</title>
        <authorList>
            <person name="Slobodkina G.B."/>
            <person name="Mardanov A.V."/>
            <person name="Ravin N.V."/>
            <person name="Frolova A.A."/>
            <person name="Viryasiv M.B."/>
            <person name="Chernyh N.A."/>
            <person name="Bonch-Osmolovskaya E.A."/>
            <person name="Slobodkin A.I."/>
        </authorList>
    </citation>
    <scope>NUCLEOTIDE SEQUENCE [LARGE SCALE GENOMIC DNA]</scope>
    <source>
        <strain evidence="4 5">S69</strain>
    </source>
</reference>
<dbReference type="PROSITE" id="PS00379">
    <property type="entry name" value="CDP_ALCOHOL_P_TRANSF"/>
    <property type="match status" value="1"/>
</dbReference>
<dbReference type="GO" id="GO:0016780">
    <property type="term" value="F:phosphotransferase activity, for other substituted phosphate groups"/>
    <property type="evidence" value="ECO:0007669"/>
    <property type="project" value="InterPro"/>
</dbReference>
<feature type="transmembrane region" description="Helical" evidence="3">
    <location>
        <begin position="117"/>
        <end position="137"/>
    </location>
</feature>
<dbReference type="STRING" id="1156395.DBT_0307"/>
<organism evidence="4 5">
    <name type="scientific">Dissulfuribacter thermophilus</name>
    <dbReference type="NCBI Taxonomy" id="1156395"/>
    <lineage>
        <taxon>Bacteria</taxon>
        <taxon>Pseudomonadati</taxon>
        <taxon>Thermodesulfobacteriota</taxon>
        <taxon>Dissulfuribacteria</taxon>
        <taxon>Dissulfuribacterales</taxon>
        <taxon>Dissulfuribacteraceae</taxon>
        <taxon>Dissulfuribacter</taxon>
    </lineage>
</organism>
<feature type="transmembrane region" description="Helical" evidence="3">
    <location>
        <begin position="56"/>
        <end position="74"/>
    </location>
</feature>
<dbReference type="GO" id="GO:0008654">
    <property type="term" value="P:phospholipid biosynthetic process"/>
    <property type="evidence" value="ECO:0007669"/>
    <property type="project" value="InterPro"/>
</dbReference>
<evidence type="ECO:0000256" key="3">
    <source>
        <dbReference type="SAM" id="Phobius"/>
    </source>
</evidence>
<protein>
    <submittedName>
        <fullName evidence="4">CDP-diacylglycerol--glycerol-3-phosphate 3-phosphatidyltransferase</fullName>
    </submittedName>
</protein>
<dbReference type="Pfam" id="PF01066">
    <property type="entry name" value="CDP-OH_P_transf"/>
    <property type="match status" value="1"/>
</dbReference>
<evidence type="ECO:0000256" key="2">
    <source>
        <dbReference type="RuleBase" id="RU003750"/>
    </source>
</evidence>
<proteinExistence type="inferred from homology"/>
<keyword evidence="3" id="KW-1133">Transmembrane helix</keyword>
<name>A0A1B9F9A0_9BACT</name>
<dbReference type="InterPro" id="IPR043130">
    <property type="entry name" value="CDP-OH_PTrfase_TM_dom"/>
</dbReference>
<feature type="transmembrane region" description="Helical" evidence="3">
    <location>
        <begin position="32"/>
        <end position="50"/>
    </location>
</feature>
<feature type="transmembrane region" description="Helical" evidence="3">
    <location>
        <begin position="157"/>
        <end position="179"/>
    </location>
</feature>
<dbReference type="AlphaFoldDB" id="A0A1B9F9A0"/>
<comment type="similarity">
    <text evidence="2">Belongs to the CDP-alcohol phosphatidyltransferase class-I family.</text>
</comment>
<dbReference type="GO" id="GO:0016020">
    <property type="term" value="C:membrane"/>
    <property type="evidence" value="ECO:0007669"/>
    <property type="project" value="InterPro"/>
</dbReference>